<feature type="transmembrane region" description="Helical" evidence="1">
    <location>
        <begin position="45"/>
        <end position="62"/>
    </location>
</feature>
<evidence type="ECO:0000313" key="2">
    <source>
        <dbReference type="EMBL" id="XCH33142.1"/>
    </source>
</evidence>
<protein>
    <submittedName>
        <fullName evidence="2">Uncharacterized protein</fullName>
    </submittedName>
</protein>
<name>A0AAU8G9Y6_9CHLR</name>
<keyword evidence="1" id="KW-0812">Transmembrane</keyword>
<dbReference type="AlphaFoldDB" id="A0AAU8G9Y6"/>
<reference evidence="2" key="1">
    <citation type="submission" date="2024-06" db="EMBL/GenBank/DDBJ databases">
        <title>A Novel Isolate, Dehalogenimonas sp. Strain 4OHTPN, Dechlorinates Aromatic 4 Hydroxy chlorothalonil by a Novel Reductive Dehalogenase.</title>
        <authorList>
            <person name="Liu G."/>
        </authorList>
    </citation>
    <scope>NUCLEOTIDE SEQUENCE</scope>
    <source>
        <strain evidence="2">4OHTPN</strain>
    </source>
</reference>
<keyword evidence="1" id="KW-0472">Membrane</keyword>
<keyword evidence="1" id="KW-1133">Transmembrane helix</keyword>
<sequence>MLLGFVFLLIWIWLVWEYRRRKASLFSKDESAAAAVWLKLFRRSLWLGGIAAAVFAASVLIHNAASALMGIEEAVFFIAALIALVAFVITTGVSLVLYVRGRLR</sequence>
<dbReference type="EMBL" id="CP159307">
    <property type="protein sequence ID" value="XCH33142.1"/>
    <property type="molecule type" value="Genomic_DNA"/>
</dbReference>
<proteinExistence type="predicted"/>
<evidence type="ECO:0000256" key="1">
    <source>
        <dbReference type="SAM" id="Phobius"/>
    </source>
</evidence>
<feature type="transmembrane region" description="Helical" evidence="1">
    <location>
        <begin position="74"/>
        <end position="99"/>
    </location>
</feature>
<organism evidence="2">
    <name type="scientific">Dehalogenimonas sp. 4OHTPN</name>
    <dbReference type="NCBI Taxonomy" id="3166643"/>
    <lineage>
        <taxon>Bacteria</taxon>
        <taxon>Bacillati</taxon>
        <taxon>Chloroflexota</taxon>
        <taxon>Dehalococcoidia</taxon>
        <taxon>Dehalococcoidales</taxon>
        <taxon>Dehalococcoidaceae</taxon>
        <taxon>Dehalogenimonas</taxon>
    </lineage>
</organism>
<gene>
    <name evidence="2" type="ORF">ABV300_08320</name>
</gene>
<dbReference type="RefSeq" id="WP_353714390.1">
    <property type="nucleotide sequence ID" value="NZ_CP159307.1"/>
</dbReference>
<accession>A0AAU8G9Y6</accession>